<feature type="transmembrane region" description="Helical" evidence="1">
    <location>
        <begin position="84"/>
        <end position="113"/>
    </location>
</feature>
<dbReference type="PANTHER" id="PTHR39165">
    <property type="entry name" value="IG HYPOTHETICAL 17883"/>
    <property type="match status" value="1"/>
</dbReference>
<keyword evidence="1" id="KW-0472">Membrane</keyword>
<dbReference type="AlphaFoldDB" id="A0A168QTH9"/>
<feature type="transmembrane region" description="Helical" evidence="1">
    <location>
        <begin position="49"/>
        <end position="72"/>
    </location>
</feature>
<name>A0A168QTH9_9BACL</name>
<evidence type="ECO:0000313" key="3">
    <source>
        <dbReference type="Proteomes" id="UP000077355"/>
    </source>
</evidence>
<evidence type="ECO:0008006" key="4">
    <source>
        <dbReference type="Google" id="ProtNLM"/>
    </source>
</evidence>
<evidence type="ECO:0000313" key="2">
    <source>
        <dbReference type="EMBL" id="OAB48183.1"/>
    </source>
</evidence>
<comment type="caution">
    <text evidence="2">The sequence shown here is derived from an EMBL/GenBank/DDBJ whole genome shotgun (WGS) entry which is preliminary data.</text>
</comment>
<feature type="transmembrane region" description="Helical" evidence="1">
    <location>
        <begin position="7"/>
        <end position="37"/>
    </location>
</feature>
<keyword evidence="1" id="KW-0812">Transmembrane</keyword>
<organism evidence="2 3">
    <name type="scientific">Paenibacillus antarcticus</name>
    <dbReference type="NCBI Taxonomy" id="253703"/>
    <lineage>
        <taxon>Bacteria</taxon>
        <taxon>Bacillati</taxon>
        <taxon>Bacillota</taxon>
        <taxon>Bacilli</taxon>
        <taxon>Bacillales</taxon>
        <taxon>Paenibacillaceae</taxon>
        <taxon>Paenibacillus</taxon>
    </lineage>
</organism>
<keyword evidence="1" id="KW-1133">Transmembrane helix</keyword>
<proteinExistence type="predicted"/>
<accession>A0A168QTH9</accession>
<protein>
    <recommendedName>
        <fullName evidence="4">DUF456 domain-containing protein</fullName>
    </recommendedName>
</protein>
<dbReference type="Proteomes" id="UP000077355">
    <property type="component" value="Unassembled WGS sequence"/>
</dbReference>
<dbReference type="RefSeq" id="WP_068645824.1">
    <property type="nucleotide sequence ID" value="NZ_CP043611.1"/>
</dbReference>
<dbReference type="InterPro" id="IPR007403">
    <property type="entry name" value="DUF456"/>
</dbReference>
<dbReference type="OrthoDB" id="9808460at2"/>
<keyword evidence="3" id="KW-1185">Reference proteome</keyword>
<feature type="transmembrane region" description="Helical" evidence="1">
    <location>
        <begin position="133"/>
        <end position="160"/>
    </location>
</feature>
<reference evidence="2 3" key="1">
    <citation type="submission" date="2016-03" db="EMBL/GenBank/DDBJ databases">
        <title>Draft genome sequence of Paenibacillus antarcticus CECT 5836.</title>
        <authorList>
            <person name="Shin S.-K."/>
            <person name="Yi H."/>
        </authorList>
    </citation>
    <scope>NUCLEOTIDE SEQUENCE [LARGE SCALE GENOMIC DNA]</scope>
    <source>
        <strain evidence="2 3">CECT 5836</strain>
    </source>
</reference>
<dbReference type="Pfam" id="PF04306">
    <property type="entry name" value="DUF456"/>
    <property type="match status" value="1"/>
</dbReference>
<dbReference type="PANTHER" id="PTHR39165:SF1">
    <property type="entry name" value="DUF456 DOMAIN-CONTAINING PROTEIN"/>
    <property type="match status" value="1"/>
</dbReference>
<evidence type="ECO:0000256" key="1">
    <source>
        <dbReference type="SAM" id="Phobius"/>
    </source>
</evidence>
<gene>
    <name evidence="2" type="ORF">PBAT_00645</name>
</gene>
<sequence length="161" mass="17369">MVLLGWILIIALFAVGLAGAVYPILPGALAIYLAFFVYGWFFSFDSFGVMFWIIQTLIVVVLIVADYVVGAWGTKKFGGSRKSVIYSTIGVIIGPFIIPAFGLIIGPFLGALIGELLSGSSVNKSAKVGFGSLVGLFSSMVMKIILQIAMIVIFFIWIIIY</sequence>
<dbReference type="EMBL" id="LVJI01000001">
    <property type="protein sequence ID" value="OAB48183.1"/>
    <property type="molecule type" value="Genomic_DNA"/>
</dbReference>